<organism evidence="1 2">
    <name type="scientific">Sphingomonas rhizophila</name>
    <dbReference type="NCBI Taxonomy" id="2071607"/>
    <lineage>
        <taxon>Bacteria</taxon>
        <taxon>Pseudomonadati</taxon>
        <taxon>Pseudomonadota</taxon>
        <taxon>Alphaproteobacteria</taxon>
        <taxon>Sphingomonadales</taxon>
        <taxon>Sphingomonadaceae</taxon>
        <taxon>Sphingomonas</taxon>
    </lineage>
</organism>
<accession>A0A7G9S916</accession>
<evidence type="ECO:0000313" key="2">
    <source>
        <dbReference type="Proteomes" id="UP000515955"/>
    </source>
</evidence>
<evidence type="ECO:0000313" key="1">
    <source>
        <dbReference type="EMBL" id="QNN64341.1"/>
    </source>
</evidence>
<proteinExistence type="predicted"/>
<sequence>MATVSLSTSEPSAPDADFAIYVDFDRSAEHPQRIFQAVEGLISAFEKLDKVLAHSIDASIEPVMVLEDIEAGSLKVWLRDKLLQTEDQALYSLDWKPLVGKYLVAAKYAFVRWVNDSEERSRPGSLADLRNEFLALAKQTDVKFIPSYGVPSAADILSSATDVSKALARLAPTDKAAFISKSGDENFDLSMDWEGLDLASLAVRETILVPPAPMILAVRRPDYLGSAQWEFRHGKRTIRAKITDEKWLKKFQARQVDVRPGDALRCTVTQEVRYGYDNELISEAFVVEEIVEVLENQYRQDELFDPDERGEERLS</sequence>
<dbReference type="EMBL" id="CP060717">
    <property type="protein sequence ID" value="QNN64341.1"/>
    <property type="molecule type" value="Genomic_DNA"/>
</dbReference>
<protein>
    <submittedName>
        <fullName evidence="1">Uncharacterized protein</fullName>
    </submittedName>
</protein>
<reference evidence="1 2" key="1">
    <citation type="submission" date="2020-08" db="EMBL/GenBank/DDBJ databases">
        <title>Genome sequence of Sphingomonas rhizophila KACC 19189T.</title>
        <authorList>
            <person name="Hyun D.-W."/>
            <person name="Bae J.-W."/>
        </authorList>
    </citation>
    <scope>NUCLEOTIDE SEQUENCE [LARGE SCALE GENOMIC DNA]</scope>
    <source>
        <strain evidence="1 2">KACC 19189</strain>
    </source>
</reference>
<dbReference type="Proteomes" id="UP000515955">
    <property type="component" value="Chromosome"/>
</dbReference>
<name>A0A7G9S916_9SPHN</name>
<dbReference type="RefSeq" id="WP_187541341.1">
    <property type="nucleotide sequence ID" value="NZ_CP060717.1"/>
</dbReference>
<gene>
    <name evidence="1" type="ORF">H9L12_08345</name>
</gene>
<dbReference type="AlphaFoldDB" id="A0A7G9S916"/>
<keyword evidence="2" id="KW-1185">Reference proteome</keyword>
<dbReference type="KEGG" id="srhi:H9L12_08345"/>